<protein>
    <submittedName>
        <fullName evidence="2">Uncharacterized protein</fullName>
    </submittedName>
</protein>
<dbReference type="RefSeq" id="WP_248577275.1">
    <property type="nucleotide sequence ID" value="NZ_CP096257.1"/>
</dbReference>
<keyword evidence="2" id="KW-0614">Plasmid</keyword>
<organism evidence="2 3">
    <name type="scientific">Bradyrhizobium barranii subsp. apii</name>
    <dbReference type="NCBI Taxonomy" id="2819348"/>
    <lineage>
        <taxon>Bacteria</taxon>
        <taxon>Pseudomonadati</taxon>
        <taxon>Pseudomonadota</taxon>
        <taxon>Alphaproteobacteria</taxon>
        <taxon>Hyphomicrobiales</taxon>
        <taxon>Nitrobacteraceae</taxon>
        <taxon>Bradyrhizobium</taxon>
        <taxon>Bradyrhizobium barranii</taxon>
    </lineage>
</organism>
<accession>A0A8U0G0Q0</accession>
<sequence>MSNELEKAEHDLAKARADLEKAEAHYTEAEREIAKARNELEEAEKEFERIDKKEHIEVSISTTAGFYPAEGFDSVPEKQAIEHELHKAQHELRIKDVTGWIASVITAAGKRTLDPSKSYAENGLSERPRSIGVRAREAVANASRCRAGLVRRGDEVSRSRSVRPPWVDDASHRLPDHQLFL</sequence>
<proteinExistence type="predicted"/>
<keyword evidence="1" id="KW-0175">Coiled coil</keyword>
<reference evidence="2" key="1">
    <citation type="journal article" date="2017" name="Syst. Appl. Microbiol.">
        <title>Soybeans inoculated with root zone soils of Canadian native legumes harbour diverse and novel Bradyrhizobium spp. that possess agricultural potential.</title>
        <authorList>
            <person name="Bromfield E.S.P."/>
            <person name="Cloutier S."/>
            <person name="Tambong J.T."/>
            <person name="Tran Thi T.V."/>
        </authorList>
    </citation>
    <scope>NUCLEOTIDE SEQUENCE</scope>
    <source>
        <strain evidence="2">1S5</strain>
    </source>
</reference>
<evidence type="ECO:0000313" key="2">
    <source>
        <dbReference type="EMBL" id="UPT92369.1"/>
    </source>
</evidence>
<reference evidence="2" key="2">
    <citation type="submission" date="2022-04" db="EMBL/GenBank/DDBJ databases">
        <authorList>
            <person name="Bromfield E.S.P."/>
            <person name="Cloutier S."/>
        </authorList>
    </citation>
    <scope>NUCLEOTIDE SEQUENCE</scope>
    <source>
        <strain evidence="2">1S5</strain>
        <plasmid evidence="2">pBb1S5b</plasmid>
    </source>
</reference>
<feature type="coiled-coil region" evidence="1">
    <location>
        <begin position="5"/>
        <end position="53"/>
    </location>
</feature>
<gene>
    <name evidence="2" type="ORF">HAP41_0000049635</name>
</gene>
<dbReference type="EMBL" id="CP096257">
    <property type="protein sequence ID" value="UPT92369.1"/>
    <property type="molecule type" value="Genomic_DNA"/>
</dbReference>
<evidence type="ECO:0000256" key="1">
    <source>
        <dbReference type="SAM" id="Coils"/>
    </source>
</evidence>
<dbReference type="AlphaFoldDB" id="A0A8U0G0Q0"/>
<dbReference type="Proteomes" id="UP000551709">
    <property type="component" value="Plasmid pBb1S5b"/>
</dbReference>
<name>A0A8U0G0Q0_9BRAD</name>
<dbReference type="Gene3D" id="1.20.120.330">
    <property type="entry name" value="Nucleotidyltransferases domain 2"/>
    <property type="match status" value="1"/>
</dbReference>
<evidence type="ECO:0000313" key="3">
    <source>
        <dbReference type="Proteomes" id="UP000551709"/>
    </source>
</evidence>
<geneLocation type="plasmid" evidence="2 3">
    <name>pBb1S5b</name>
</geneLocation>